<protein>
    <recommendedName>
        <fullName evidence="4">Thioesterase-like superfamily-domain-containing protein</fullName>
    </recommendedName>
</protein>
<evidence type="ECO:0008006" key="4">
    <source>
        <dbReference type="Google" id="ProtNLM"/>
    </source>
</evidence>
<reference evidence="2 3" key="1">
    <citation type="submission" date="2019-04" db="EMBL/GenBank/DDBJ databases">
        <title>Friends and foes A comparative genomics study of 23 Aspergillus species from section Flavi.</title>
        <authorList>
            <consortium name="DOE Joint Genome Institute"/>
            <person name="Kjaerbolling I."/>
            <person name="Vesth T."/>
            <person name="Frisvad J.C."/>
            <person name="Nybo J.L."/>
            <person name="Theobald S."/>
            <person name="Kildgaard S."/>
            <person name="Isbrandt T."/>
            <person name="Kuo A."/>
            <person name="Sato A."/>
            <person name="Lyhne E.K."/>
            <person name="Kogle M.E."/>
            <person name="Wiebenga A."/>
            <person name="Kun R.S."/>
            <person name="Lubbers R.J."/>
            <person name="Makela M.R."/>
            <person name="Barry K."/>
            <person name="Chovatia M."/>
            <person name="Clum A."/>
            <person name="Daum C."/>
            <person name="Haridas S."/>
            <person name="He G."/>
            <person name="LaButti K."/>
            <person name="Lipzen A."/>
            <person name="Mondo S."/>
            <person name="Riley R."/>
            <person name="Salamov A."/>
            <person name="Simmons B.A."/>
            <person name="Magnuson J.K."/>
            <person name="Henrissat B."/>
            <person name="Mortensen U.H."/>
            <person name="Larsen T.O."/>
            <person name="Devries R.P."/>
            <person name="Grigoriev I.V."/>
            <person name="Machida M."/>
            <person name="Baker S.E."/>
            <person name="Andersen M.R."/>
        </authorList>
    </citation>
    <scope>NUCLEOTIDE SEQUENCE [LARGE SCALE GENOMIC DNA]</scope>
    <source>
        <strain evidence="2 3">CBS 151.66</strain>
    </source>
</reference>
<proteinExistence type="inferred from homology"/>
<evidence type="ECO:0000313" key="2">
    <source>
        <dbReference type="EMBL" id="KAB8079273.1"/>
    </source>
</evidence>
<keyword evidence="3" id="KW-1185">Reference proteome</keyword>
<accession>A0A5N5XEW3</accession>
<name>A0A5N5XEW3_9EURO</name>
<dbReference type="Gene3D" id="3.10.129.10">
    <property type="entry name" value="Hotdog Thioesterase"/>
    <property type="match status" value="1"/>
</dbReference>
<dbReference type="EMBL" id="ML732151">
    <property type="protein sequence ID" value="KAB8079273.1"/>
    <property type="molecule type" value="Genomic_DNA"/>
</dbReference>
<gene>
    <name evidence="2" type="ORF">BDV29DRAFT_164699</name>
</gene>
<dbReference type="InterPro" id="IPR029069">
    <property type="entry name" value="HotDog_dom_sf"/>
</dbReference>
<dbReference type="Pfam" id="PF13279">
    <property type="entry name" value="4HBT_2"/>
    <property type="match status" value="1"/>
</dbReference>
<dbReference type="Proteomes" id="UP000326565">
    <property type="component" value="Unassembled WGS sequence"/>
</dbReference>
<dbReference type="AlphaFoldDB" id="A0A5N5XEW3"/>
<comment type="similarity">
    <text evidence="1">Belongs to the lcsJ thioesterase family.</text>
</comment>
<dbReference type="CDD" id="cd00586">
    <property type="entry name" value="4HBT"/>
    <property type="match status" value="1"/>
</dbReference>
<dbReference type="InterPro" id="IPR051490">
    <property type="entry name" value="THEM6_lcsJ_thioesterase"/>
</dbReference>
<dbReference type="PANTHER" id="PTHR12475:SF4">
    <property type="entry name" value="PROTEIN THEM6"/>
    <property type="match status" value="1"/>
</dbReference>
<evidence type="ECO:0000256" key="1">
    <source>
        <dbReference type="ARBA" id="ARBA00038476"/>
    </source>
</evidence>
<dbReference type="SUPFAM" id="SSF54637">
    <property type="entry name" value="Thioesterase/thiol ester dehydrase-isomerase"/>
    <property type="match status" value="1"/>
</dbReference>
<organism evidence="2 3">
    <name type="scientific">Aspergillus leporis</name>
    <dbReference type="NCBI Taxonomy" id="41062"/>
    <lineage>
        <taxon>Eukaryota</taxon>
        <taxon>Fungi</taxon>
        <taxon>Dikarya</taxon>
        <taxon>Ascomycota</taxon>
        <taxon>Pezizomycotina</taxon>
        <taxon>Eurotiomycetes</taxon>
        <taxon>Eurotiomycetidae</taxon>
        <taxon>Eurotiales</taxon>
        <taxon>Aspergillaceae</taxon>
        <taxon>Aspergillus</taxon>
        <taxon>Aspergillus subgen. Circumdati</taxon>
    </lineage>
</organism>
<sequence length="297" mass="33180">MSACTYLSAFGGIVALFFAFDPKAIPGLWHGRIFAILVNHLVWKRNQSSIPASPPSDGPPILFRPLRARSYCSLAEVDFNMHKSNSTFYADLDVSRIELLLVLFKDVITPLSPPKRKWKGLQTTGDHKGTEKEARVQTLKHLTPALGGVSCVFRREIKPWQRYEVETRVLCWDDKWLYIVSHFLKPGSNGTKTTEDRILASAVSKYVFKAGRRTVEPREVLRFLQLLDDDAVADADSNADGANLGANTNIDTDSLGIYHDQRGPWSKAQVERERKRGLALAAHVAGLDGLHRVACLL</sequence>
<dbReference type="OrthoDB" id="265761at2759"/>
<dbReference type="PANTHER" id="PTHR12475">
    <property type="match status" value="1"/>
</dbReference>
<evidence type="ECO:0000313" key="3">
    <source>
        <dbReference type="Proteomes" id="UP000326565"/>
    </source>
</evidence>